<feature type="domain" description="NADPH-dependent 7-cyano-7-deazaguanine reductase N-terminal" evidence="1">
    <location>
        <begin position="16"/>
        <end position="123"/>
    </location>
</feature>
<feature type="non-terminal residue" evidence="2">
    <location>
        <position position="155"/>
    </location>
</feature>
<accession>A0A381ZP98</accession>
<dbReference type="EMBL" id="UINC01022071">
    <property type="protein sequence ID" value="SVA90944.1"/>
    <property type="molecule type" value="Genomic_DNA"/>
</dbReference>
<dbReference type="InterPro" id="IPR029139">
    <property type="entry name" value="QueF_N"/>
</dbReference>
<dbReference type="InterPro" id="IPR043133">
    <property type="entry name" value="GTP-CH-I_C/QueF"/>
</dbReference>
<dbReference type="AlphaFoldDB" id="A0A381ZP98"/>
<organism evidence="2">
    <name type="scientific">marine metagenome</name>
    <dbReference type="NCBI Taxonomy" id="408172"/>
    <lineage>
        <taxon>unclassified sequences</taxon>
        <taxon>metagenomes</taxon>
        <taxon>ecological metagenomes</taxon>
    </lineage>
</organism>
<evidence type="ECO:0000259" key="1">
    <source>
        <dbReference type="Pfam" id="PF14819"/>
    </source>
</evidence>
<sequence>MKFNEINPKHRDKIPTEYSPDILFSLNRSERRKNLNINYHENKFYGFDAWTVYELSWLGKEGVPNSGILYFSYSSSSKKFIESKSLKLYINSLNNKKFESKETFLSLLKEDLTNCIEEEIELEIAEKPNDFYPAVQTLDTLKIDTCLIIENPNSL</sequence>
<gene>
    <name evidence="2" type="ORF">METZ01_LOCUS143798</name>
</gene>
<reference evidence="2" key="1">
    <citation type="submission" date="2018-05" db="EMBL/GenBank/DDBJ databases">
        <authorList>
            <person name="Lanie J.A."/>
            <person name="Ng W.-L."/>
            <person name="Kazmierczak K.M."/>
            <person name="Andrzejewski T.M."/>
            <person name="Davidsen T.M."/>
            <person name="Wayne K.J."/>
            <person name="Tettelin H."/>
            <person name="Glass J.I."/>
            <person name="Rusch D."/>
            <person name="Podicherti R."/>
            <person name="Tsui H.-C.T."/>
            <person name="Winkler M.E."/>
        </authorList>
    </citation>
    <scope>NUCLEOTIDE SEQUENCE</scope>
</reference>
<protein>
    <recommendedName>
        <fullName evidence="1">NADPH-dependent 7-cyano-7-deazaguanine reductase N-terminal domain-containing protein</fullName>
    </recommendedName>
</protein>
<name>A0A381ZP98_9ZZZZ</name>
<evidence type="ECO:0000313" key="2">
    <source>
        <dbReference type="EMBL" id="SVA90944.1"/>
    </source>
</evidence>
<dbReference type="Pfam" id="PF14819">
    <property type="entry name" value="QueF_N"/>
    <property type="match status" value="1"/>
</dbReference>
<proteinExistence type="predicted"/>
<dbReference type="Gene3D" id="3.30.1130.10">
    <property type="match status" value="1"/>
</dbReference>